<dbReference type="Proteomes" id="UP000004728">
    <property type="component" value="Unassembled WGS sequence"/>
</dbReference>
<keyword evidence="2" id="KW-1185">Reference proteome</keyword>
<organism evidence="1 2">
    <name type="scientific">Novosphingobium nitrogenifigens DSM 19370</name>
    <dbReference type="NCBI Taxonomy" id="983920"/>
    <lineage>
        <taxon>Bacteria</taxon>
        <taxon>Pseudomonadati</taxon>
        <taxon>Pseudomonadota</taxon>
        <taxon>Alphaproteobacteria</taxon>
        <taxon>Sphingomonadales</taxon>
        <taxon>Sphingomonadaceae</taxon>
        <taxon>Novosphingobium</taxon>
    </lineage>
</organism>
<reference evidence="1 2" key="1">
    <citation type="journal article" date="2012" name="J. Bacteriol.">
        <title>Draft Genome Sequence of Novosphingobium nitrogenifigens Y88T.</title>
        <authorList>
            <person name="Strabala T.J."/>
            <person name="Macdonald L."/>
            <person name="Liu V."/>
            <person name="Smit A.M."/>
        </authorList>
    </citation>
    <scope>NUCLEOTIDE SEQUENCE [LARGE SCALE GENOMIC DNA]</scope>
    <source>
        <strain evidence="1 2">DSM 19370</strain>
    </source>
</reference>
<gene>
    <name evidence="1" type="ORF">Y88_0448</name>
</gene>
<dbReference type="InParanoid" id="F1Z9B2"/>
<comment type="caution">
    <text evidence="1">The sequence shown here is derived from an EMBL/GenBank/DDBJ whole genome shotgun (WGS) entry which is preliminary data.</text>
</comment>
<protein>
    <submittedName>
        <fullName evidence="1">Uncharacterized protein</fullName>
    </submittedName>
</protein>
<accession>F1Z9B2</accession>
<evidence type="ECO:0000313" key="1">
    <source>
        <dbReference type="EMBL" id="EGD58393.1"/>
    </source>
</evidence>
<dbReference type="STRING" id="983920.Y88_0448"/>
<name>F1Z9B2_9SPHN</name>
<dbReference type="AlphaFoldDB" id="F1Z9B2"/>
<dbReference type="EMBL" id="AEWJ01000041">
    <property type="protein sequence ID" value="EGD58393.1"/>
    <property type="molecule type" value="Genomic_DNA"/>
</dbReference>
<sequence>MTSLTQTAAAIDALNTAAGALIAKAQSDAAALATAQADIANADADTAQKVAVVTQAINAVLPQSSVAVDQVTGDPALTDPAAAPTA</sequence>
<evidence type="ECO:0000313" key="2">
    <source>
        <dbReference type="Proteomes" id="UP000004728"/>
    </source>
</evidence>
<proteinExistence type="predicted"/>
<dbReference type="HOGENOM" id="CLU_2494818_0_0_5"/>